<dbReference type="InterPro" id="IPR005182">
    <property type="entry name" value="YdbS-like_PH"/>
</dbReference>
<evidence type="ECO:0000259" key="2">
    <source>
        <dbReference type="Pfam" id="PF03703"/>
    </source>
</evidence>
<feature type="transmembrane region" description="Helical" evidence="1">
    <location>
        <begin position="27"/>
        <end position="48"/>
    </location>
</feature>
<name>A0A645GKZ5_9ZZZZ</name>
<evidence type="ECO:0000256" key="1">
    <source>
        <dbReference type="SAM" id="Phobius"/>
    </source>
</evidence>
<sequence length="143" mass="15726">MRWLILALIIIAPQAITLLVFEQAPRQLYWALIASIAICAGLAIWRFWRQGAIARSWAYAERESDLYIKSGIFNRRLTVVPYGRMQAVNISAGPLDRAFKVATVALVTASAQSDAVIPGLDPDAAAALRDRLTERGEMQATGL</sequence>
<keyword evidence="1" id="KW-1133">Transmembrane helix</keyword>
<keyword evidence="1" id="KW-0812">Transmembrane</keyword>
<comment type="caution">
    <text evidence="3">The sequence shown here is derived from an EMBL/GenBank/DDBJ whole genome shotgun (WGS) entry which is preliminary data.</text>
</comment>
<dbReference type="AlphaFoldDB" id="A0A645GKZ5"/>
<dbReference type="PANTHER" id="PTHR34473:SF3">
    <property type="entry name" value="TRANSMEMBRANE PROTEIN-RELATED"/>
    <property type="match status" value="1"/>
</dbReference>
<dbReference type="EMBL" id="VSSQ01077568">
    <property type="protein sequence ID" value="MPN27598.1"/>
    <property type="molecule type" value="Genomic_DNA"/>
</dbReference>
<protein>
    <recommendedName>
        <fullName evidence="2">YdbS-like PH domain-containing protein</fullName>
    </recommendedName>
</protein>
<dbReference type="Pfam" id="PF03703">
    <property type="entry name" value="bPH_2"/>
    <property type="match status" value="1"/>
</dbReference>
<evidence type="ECO:0000313" key="3">
    <source>
        <dbReference type="EMBL" id="MPN27598.1"/>
    </source>
</evidence>
<proteinExistence type="predicted"/>
<reference evidence="3" key="1">
    <citation type="submission" date="2019-08" db="EMBL/GenBank/DDBJ databases">
        <authorList>
            <person name="Kucharzyk K."/>
            <person name="Murdoch R.W."/>
            <person name="Higgins S."/>
            <person name="Loffler F."/>
        </authorList>
    </citation>
    <scope>NUCLEOTIDE SEQUENCE</scope>
</reference>
<feature type="domain" description="YdbS-like PH" evidence="2">
    <location>
        <begin position="55"/>
        <end position="132"/>
    </location>
</feature>
<accession>A0A645GKZ5</accession>
<organism evidence="3">
    <name type="scientific">bioreactor metagenome</name>
    <dbReference type="NCBI Taxonomy" id="1076179"/>
    <lineage>
        <taxon>unclassified sequences</taxon>
        <taxon>metagenomes</taxon>
        <taxon>ecological metagenomes</taxon>
    </lineage>
</organism>
<keyword evidence="1" id="KW-0472">Membrane</keyword>
<dbReference type="PANTHER" id="PTHR34473">
    <property type="entry name" value="UPF0699 TRANSMEMBRANE PROTEIN YDBS"/>
    <property type="match status" value="1"/>
</dbReference>
<gene>
    <name evidence="3" type="ORF">SDC9_175032</name>
</gene>